<dbReference type="EMBL" id="KK785044">
    <property type="protein sequence ID" value="KDO51900.1"/>
    <property type="molecule type" value="Genomic_DNA"/>
</dbReference>
<evidence type="ECO:0000313" key="2">
    <source>
        <dbReference type="Proteomes" id="UP000027120"/>
    </source>
</evidence>
<evidence type="ECO:0000313" key="1">
    <source>
        <dbReference type="EMBL" id="KDO51900.1"/>
    </source>
</evidence>
<keyword evidence="2" id="KW-1185">Reference proteome</keyword>
<organism evidence="1 2">
    <name type="scientific">Citrus sinensis</name>
    <name type="common">Sweet orange</name>
    <name type="synonym">Citrus aurantium var. sinensis</name>
    <dbReference type="NCBI Taxonomy" id="2711"/>
    <lineage>
        <taxon>Eukaryota</taxon>
        <taxon>Viridiplantae</taxon>
        <taxon>Streptophyta</taxon>
        <taxon>Embryophyta</taxon>
        <taxon>Tracheophyta</taxon>
        <taxon>Spermatophyta</taxon>
        <taxon>Magnoliopsida</taxon>
        <taxon>eudicotyledons</taxon>
        <taxon>Gunneridae</taxon>
        <taxon>Pentapetalae</taxon>
        <taxon>rosids</taxon>
        <taxon>malvids</taxon>
        <taxon>Sapindales</taxon>
        <taxon>Rutaceae</taxon>
        <taxon>Aurantioideae</taxon>
        <taxon>Citrus</taxon>
    </lineage>
</organism>
<sequence>MTFHRDSRVSTNLTNLTPEFEILSKGKFSLHCLSSGYSICRLLSVFAFKSFFGSSSFLFSESSSPSNFWSKPTTVLIALTDSSSTLAFISWPCASCLEDAHLDHPPLSGLNQQQF</sequence>
<dbReference type="AlphaFoldDB" id="A0A067EDC3"/>
<gene>
    <name evidence="1" type="ORF">CISIN_1g033600mg</name>
</gene>
<dbReference type="Proteomes" id="UP000027120">
    <property type="component" value="Unassembled WGS sequence"/>
</dbReference>
<protein>
    <submittedName>
        <fullName evidence="1">Uncharacterized protein</fullName>
    </submittedName>
</protein>
<accession>A0A067EDC3</accession>
<reference evidence="1 2" key="1">
    <citation type="submission" date="2014-04" db="EMBL/GenBank/DDBJ databases">
        <authorList>
            <consortium name="International Citrus Genome Consortium"/>
            <person name="Gmitter F."/>
            <person name="Chen C."/>
            <person name="Farmerie W."/>
            <person name="Harkins T."/>
            <person name="Desany B."/>
            <person name="Mohiuddin M."/>
            <person name="Kodira C."/>
            <person name="Borodovsky M."/>
            <person name="Lomsadze A."/>
            <person name="Burns P."/>
            <person name="Jenkins J."/>
            <person name="Prochnik S."/>
            <person name="Shu S."/>
            <person name="Chapman J."/>
            <person name="Pitluck S."/>
            <person name="Schmutz J."/>
            <person name="Rokhsar D."/>
        </authorList>
    </citation>
    <scope>NUCLEOTIDE SEQUENCE</scope>
</reference>
<proteinExistence type="predicted"/>
<name>A0A067EDC3_CITSI</name>